<proteinExistence type="predicted"/>
<dbReference type="PANTHER" id="PTHR13814">
    <property type="entry name" value="FETUIN"/>
    <property type="match status" value="1"/>
</dbReference>
<dbReference type="SUPFAM" id="SSF54403">
    <property type="entry name" value="Cystatin/monellin"/>
    <property type="match status" value="2"/>
</dbReference>
<feature type="domain" description="Cystatin" evidence="6">
    <location>
        <begin position="143"/>
        <end position="228"/>
    </location>
</feature>
<dbReference type="PRINTS" id="PR00334">
    <property type="entry name" value="KININOGEN"/>
</dbReference>
<feature type="compositionally biased region" description="Basic and acidic residues" evidence="4">
    <location>
        <begin position="398"/>
        <end position="427"/>
    </location>
</feature>
<feature type="region of interest" description="Disordered" evidence="4">
    <location>
        <begin position="261"/>
        <end position="435"/>
    </location>
</feature>
<feature type="compositionally biased region" description="Basic and acidic residues" evidence="4">
    <location>
        <begin position="333"/>
        <end position="355"/>
    </location>
</feature>
<dbReference type="InterPro" id="IPR012969">
    <property type="entry name" value="Fibrinogen_BP"/>
</dbReference>
<evidence type="ECO:0000256" key="5">
    <source>
        <dbReference type="SAM" id="SignalP"/>
    </source>
</evidence>
<dbReference type="InterPro" id="IPR000010">
    <property type="entry name" value="Cystatin_dom"/>
</dbReference>
<protein>
    <submittedName>
        <fullName evidence="7">Histidine-rich glycoprotein-like</fullName>
    </submittedName>
</protein>
<evidence type="ECO:0000256" key="4">
    <source>
        <dbReference type="SAM" id="MobiDB-lite"/>
    </source>
</evidence>
<evidence type="ECO:0000313" key="8">
    <source>
        <dbReference type="Proteomes" id="UP001369086"/>
    </source>
</evidence>
<keyword evidence="2" id="KW-1015">Disulfide bond</keyword>
<organism evidence="7 8">
    <name type="scientific">Huso huso</name>
    <name type="common">Beluga</name>
    <name type="synonym">Acipenser huso</name>
    <dbReference type="NCBI Taxonomy" id="61971"/>
    <lineage>
        <taxon>Eukaryota</taxon>
        <taxon>Metazoa</taxon>
        <taxon>Chordata</taxon>
        <taxon>Craniata</taxon>
        <taxon>Vertebrata</taxon>
        <taxon>Euteleostomi</taxon>
        <taxon>Actinopterygii</taxon>
        <taxon>Chondrostei</taxon>
        <taxon>Acipenseriformes</taxon>
        <taxon>Acipenseridae</taxon>
        <taxon>Huso</taxon>
    </lineage>
</organism>
<evidence type="ECO:0000313" key="7">
    <source>
        <dbReference type="EMBL" id="KAK6483898.1"/>
    </source>
</evidence>
<dbReference type="CDD" id="cd00042">
    <property type="entry name" value="CY"/>
    <property type="match status" value="1"/>
</dbReference>
<evidence type="ECO:0000256" key="2">
    <source>
        <dbReference type="ARBA" id="ARBA00023157"/>
    </source>
</evidence>
<dbReference type="Pfam" id="PF08017">
    <property type="entry name" value="Fibrinogen_BP"/>
    <property type="match status" value="1"/>
</dbReference>
<dbReference type="SMART" id="SM00043">
    <property type="entry name" value="CY"/>
    <property type="match status" value="2"/>
</dbReference>
<feature type="chain" id="PRO_5045633140" evidence="5">
    <location>
        <begin position="19"/>
        <end position="535"/>
    </location>
</feature>
<feature type="signal peptide" evidence="5">
    <location>
        <begin position="1"/>
        <end position="18"/>
    </location>
</feature>
<dbReference type="Gene3D" id="3.10.450.10">
    <property type="match status" value="2"/>
</dbReference>
<accession>A0ABR0ZGI4</accession>
<name>A0ABR0ZGI4_HUSHU</name>
<dbReference type="EMBL" id="JAHFZB010000011">
    <property type="protein sequence ID" value="KAK6483898.1"/>
    <property type="molecule type" value="Genomic_DNA"/>
</dbReference>
<dbReference type="Proteomes" id="UP001369086">
    <property type="component" value="Unassembled WGS sequence"/>
</dbReference>
<evidence type="ECO:0000256" key="1">
    <source>
        <dbReference type="ARBA" id="ARBA00022729"/>
    </source>
</evidence>
<dbReference type="InterPro" id="IPR050735">
    <property type="entry name" value="Kininogen_Fetuin_HRG"/>
</dbReference>
<evidence type="ECO:0000256" key="3">
    <source>
        <dbReference type="ARBA" id="ARBA00023180"/>
    </source>
</evidence>
<sequence length="535" mass="59598">MNLLSFLVVGTLLASTWSLPPTGFPLQTVSCNDTDVDSAAALALQSINKEREEGNVLSLFRINAVQKQHWRRGAVFYLAFNVLDTKCHVLSRKDYKECEVRYLHEAVYGVCKAMIYIRQGRSGDLLSYNCTLSPVARRKIASVCPDCPPGDSLDKPIYTEIAKLSLSKYNHESNNSKIFALKNITRTSMQSGFGTFYFVEFTVYQTGCTKDNLLEDDICKIVDPFKRYGYCKGSKISTAEDPIVSASCTIYEPEDRREHYHSLTHDRSHGREKRHGHGQRCGQGHGQEHGQRHAPDHSQGHGQEHGQRHAPDHSQGHGQEHGQRHAHGHSRGHGQEHGQRHAPDHSQGHGQEHGQRHAHGHSQGHGQEHGQRHAHGHSQGHGQEHGQRHAHGHSQGHGQEHGQIHTHDHSQGHTQEHGQRPAHDHSQGHGLSRGCDEGLVEEGLVTESIQERHNDSLEGHGFHVYSRRPVGSVIVLPQSTNQVDLPDPVLSLPEITGPWISNAAILPFPDKSSPECPAEPKLPQLWVLDLLKPIK</sequence>
<gene>
    <name evidence="7" type="ORF">HHUSO_G13519</name>
</gene>
<feature type="compositionally biased region" description="Basic and acidic residues" evidence="4">
    <location>
        <begin position="286"/>
        <end position="323"/>
    </location>
</feature>
<dbReference type="InterPro" id="IPR002395">
    <property type="entry name" value="Kininogen"/>
</dbReference>
<dbReference type="Pfam" id="PF00031">
    <property type="entry name" value="Cystatin"/>
    <property type="match status" value="2"/>
</dbReference>
<reference evidence="7 8" key="1">
    <citation type="submission" date="2021-05" db="EMBL/GenBank/DDBJ databases">
        <authorList>
            <person name="Zahm M."/>
            <person name="Klopp C."/>
            <person name="Cabau C."/>
            <person name="Kuhl H."/>
            <person name="Suciu R."/>
            <person name="Ciorpac M."/>
            <person name="Holostenco D."/>
            <person name="Gessner J."/>
            <person name="Wuertz S."/>
            <person name="Hohne C."/>
            <person name="Stock M."/>
            <person name="Gislard M."/>
            <person name="Lluch J."/>
            <person name="Milhes M."/>
            <person name="Lampietro C."/>
            <person name="Lopez Roques C."/>
            <person name="Donnadieu C."/>
            <person name="Du K."/>
            <person name="Schartl M."/>
            <person name="Guiguen Y."/>
        </authorList>
    </citation>
    <scope>NUCLEOTIDE SEQUENCE [LARGE SCALE GENOMIC DNA]</scope>
    <source>
        <strain evidence="7">Hh-F2</strain>
        <tissue evidence="7">Blood</tissue>
    </source>
</reference>
<feature type="domain" description="Cystatin" evidence="6">
    <location>
        <begin position="21"/>
        <end position="131"/>
    </location>
</feature>
<dbReference type="PANTHER" id="PTHR13814:SF10">
    <property type="entry name" value="FETUIN-B"/>
    <property type="match status" value="1"/>
</dbReference>
<keyword evidence="1 5" id="KW-0732">Signal</keyword>
<dbReference type="InterPro" id="IPR046350">
    <property type="entry name" value="Cystatin_sf"/>
</dbReference>
<keyword evidence="3" id="KW-0325">Glycoprotein</keyword>
<comment type="caution">
    <text evidence="7">The sequence shown here is derived from an EMBL/GenBank/DDBJ whole genome shotgun (WGS) entry which is preliminary data.</text>
</comment>
<evidence type="ECO:0000259" key="6">
    <source>
        <dbReference type="SMART" id="SM00043"/>
    </source>
</evidence>
<keyword evidence="8" id="KW-1185">Reference proteome</keyword>